<feature type="compositionally biased region" description="Basic and acidic residues" evidence="1">
    <location>
        <begin position="317"/>
        <end position="328"/>
    </location>
</feature>
<dbReference type="RefSeq" id="WP_146315012.1">
    <property type="nucleotide sequence ID" value="NZ_VCQV01000002.1"/>
</dbReference>
<keyword evidence="3" id="KW-1185">Reference proteome</keyword>
<protein>
    <submittedName>
        <fullName evidence="2">Uncharacterized protein</fullName>
    </submittedName>
</protein>
<evidence type="ECO:0000313" key="2">
    <source>
        <dbReference type="EMBL" id="TWP38609.1"/>
    </source>
</evidence>
<reference evidence="2 3" key="2">
    <citation type="submission" date="2019-08" db="EMBL/GenBank/DDBJ databases">
        <title>Jejuicoccus antrihumi gen. nov., sp. nov., a new member of the family Dermacoccaceae isolated from a cave.</title>
        <authorList>
            <person name="Schumann P."/>
            <person name="Kim I.S."/>
        </authorList>
    </citation>
    <scope>NUCLEOTIDE SEQUENCE [LARGE SCALE GENOMIC DNA]</scope>
    <source>
        <strain evidence="2 3">C5-26</strain>
    </source>
</reference>
<comment type="caution">
    <text evidence="2">The sequence shown here is derived from an EMBL/GenBank/DDBJ whole genome shotgun (WGS) entry which is preliminary data.</text>
</comment>
<evidence type="ECO:0000256" key="1">
    <source>
        <dbReference type="SAM" id="MobiDB-lite"/>
    </source>
</evidence>
<reference evidence="2 3" key="1">
    <citation type="submission" date="2019-05" db="EMBL/GenBank/DDBJ databases">
        <authorList>
            <person name="Lee S.D."/>
        </authorList>
    </citation>
    <scope>NUCLEOTIDE SEQUENCE [LARGE SCALE GENOMIC DNA]</scope>
    <source>
        <strain evidence="2 3">C5-26</strain>
    </source>
</reference>
<evidence type="ECO:0000313" key="3">
    <source>
        <dbReference type="Proteomes" id="UP000320244"/>
    </source>
</evidence>
<sequence>MNLVGRVTRAARRLGRLFVVSAVVLVMLLLGGAPAHGGPIGPTLGPWHPVSWREVPAVTANQGVARVSRPGGPSRLVTRGQGDVTSALSAHGWWHVGDPGSRRGYLLDAYQGRPGMHAKLFVLTTPTGRRTQWIHQDVAGEMLNNSFAAIAPSGRWFVGGEWGEVGRLLVYPTPGLNPSTRDHLKNLPLAATIALTRPVRNVQGCSFSAPTVLFCATNDSRTDLFPMARQLLRIDLAHPLDGHGDLGVPHALGTVPQYSRCPGTGEIEGIDVSGPTLTVVVNEPNLCHDRSVLLTFARRAKCTSSHRPTPQSVAPPRPDDSYKPERVTQEAFLN</sequence>
<dbReference type="Proteomes" id="UP000320244">
    <property type="component" value="Unassembled WGS sequence"/>
</dbReference>
<organism evidence="2 3">
    <name type="scientific">Leekyejoonella antrihumi</name>
    <dbReference type="NCBI Taxonomy" id="1660198"/>
    <lineage>
        <taxon>Bacteria</taxon>
        <taxon>Bacillati</taxon>
        <taxon>Actinomycetota</taxon>
        <taxon>Actinomycetes</taxon>
        <taxon>Micrococcales</taxon>
        <taxon>Dermacoccaceae</taxon>
        <taxon>Leekyejoonella</taxon>
    </lineage>
</organism>
<proteinExistence type="predicted"/>
<dbReference type="OrthoDB" id="4375332at2"/>
<feature type="region of interest" description="Disordered" evidence="1">
    <location>
        <begin position="304"/>
        <end position="334"/>
    </location>
</feature>
<accession>A0A563E8H1</accession>
<name>A0A563E8H1_9MICO</name>
<dbReference type="EMBL" id="VCQV01000002">
    <property type="protein sequence ID" value="TWP38609.1"/>
    <property type="molecule type" value="Genomic_DNA"/>
</dbReference>
<dbReference type="AlphaFoldDB" id="A0A563E8H1"/>
<gene>
    <name evidence="2" type="ORF">FGL98_02145</name>
</gene>